<sequence length="164" mass="18135">MKTLPTNSVSGNIGADPVEPPDVIPNNGNTEVPLGDVPLPETPLGKVAMEEGLLEETPLEKTHMEEGPLGEAVLPKPHRLEKSPPIFMINEVKFLKTTEEDPGYWFAKASNIEDIAGYQLRRRASLTPVMTPIIHKKKAGSRNQKRPKKTVPSTEDEDSQNDYK</sequence>
<dbReference type="WBParaSite" id="RSKR_0000574300.1">
    <property type="protein sequence ID" value="RSKR_0000574300.1"/>
    <property type="gene ID" value="RSKR_0000574300"/>
</dbReference>
<organism evidence="1 2">
    <name type="scientific">Rhabditophanes sp. KR3021</name>
    <dbReference type="NCBI Taxonomy" id="114890"/>
    <lineage>
        <taxon>Eukaryota</taxon>
        <taxon>Metazoa</taxon>
        <taxon>Ecdysozoa</taxon>
        <taxon>Nematoda</taxon>
        <taxon>Chromadorea</taxon>
        <taxon>Rhabditida</taxon>
        <taxon>Tylenchina</taxon>
        <taxon>Panagrolaimomorpha</taxon>
        <taxon>Strongyloidoidea</taxon>
        <taxon>Alloionematidae</taxon>
        <taxon>Rhabditophanes</taxon>
    </lineage>
</organism>
<reference evidence="2" key="1">
    <citation type="submission" date="2016-11" db="UniProtKB">
        <authorList>
            <consortium name="WormBaseParasite"/>
        </authorList>
    </citation>
    <scope>IDENTIFICATION</scope>
    <source>
        <strain evidence="2">KR3021</strain>
    </source>
</reference>
<proteinExistence type="predicted"/>
<name>A0AC35TZ46_9BILA</name>
<protein>
    <submittedName>
        <fullName evidence="2">MBD domain-containing protein</fullName>
    </submittedName>
</protein>
<evidence type="ECO:0000313" key="1">
    <source>
        <dbReference type="Proteomes" id="UP000095286"/>
    </source>
</evidence>
<accession>A0AC35TZ46</accession>
<evidence type="ECO:0000313" key="2">
    <source>
        <dbReference type="WBParaSite" id="RSKR_0000574300.1"/>
    </source>
</evidence>
<dbReference type="Proteomes" id="UP000095286">
    <property type="component" value="Unplaced"/>
</dbReference>